<accession>A0AAN8VW14</accession>
<keyword evidence="1" id="KW-0732">Signal</keyword>
<feature type="chain" id="PRO_5042901504" evidence="1">
    <location>
        <begin position="28"/>
        <end position="104"/>
    </location>
</feature>
<organism evidence="2 3">
    <name type="scientific">Dillenia turbinata</name>
    <dbReference type="NCBI Taxonomy" id="194707"/>
    <lineage>
        <taxon>Eukaryota</taxon>
        <taxon>Viridiplantae</taxon>
        <taxon>Streptophyta</taxon>
        <taxon>Embryophyta</taxon>
        <taxon>Tracheophyta</taxon>
        <taxon>Spermatophyta</taxon>
        <taxon>Magnoliopsida</taxon>
        <taxon>eudicotyledons</taxon>
        <taxon>Gunneridae</taxon>
        <taxon>Pentapetalae</taxon>
        <taxon>Dilleniales</taxon>
        <taxon>Dilleniaceae</taxon>
        <taxon>Dillenia</taxon>
    </lineage>
</organism>
<proteinExistence type="predicted"/>
<keyword evidence="3" id="KW-1185">Reference proteome</keyword>
<protein>
    <submittedName>
        <fullName evidence="2">Uncharacterized protein</fullName>
    </submittedName>
</protein>
<dbReference type="AlphaFoldDB" id="A0AAN8VW14"/>
<evidence type="ECO:0000256" key="1">
    <source>
        <dbReference type="SAM" id="SignalP"/>
    </source>
</evidence>
<dbReference type="EMBL" id="JBAMMX010000004">
    <property type="protein sequence ID" value="KAK6941963.1"/>
    <property type="molecule type" value="Genomic_DNA"/>
</dbReference>
<name>A0AAN8VW14_9MAGN</name>
<comment type="caution">
    <text evidence="2">The sequence shown here is derived from an EMBL/GenBank/DDBJ whole genome shotgun (WGS) entry which is preliminary data.</text>
</comment>
<evidence type="ECO:0000313" key="3">
    <source>
        <dbReference type="Proteomes" id="UP001370490"/>
    </source>
</evidence>
<sequence length="104" mass="11131">MTLFRSGMNVALGIICILLTTMSYCLNADLAQDKKEGGNQLASPSPCLDFVEGKSKAPDQNDTNLGFKVNATLALSLPFICHAPANISDCPGKFSHPLHDHKSL</sequence>
<evidence type="ECO:0000313" key="2">
    <source>
        <dbReference type="EMBL" id="KAK6941963.1"/>
    </source>
</evidence>
<gene>
    <name evidence="2" type="ORF">RJ641_027340</name>
</gene>
<feature type="signal peptide" evidence="1">
    <location>
        <begin position="1"/>
        <end position="27"/>
    </location>
</feature>
<reference evidence="2 3" key="1">
    <citation type="submission" date="2023-12" db="EMBL/GenBank/DDBJ databases">
        <title>A high-quality genome assembly for Dillenia turbinata (Dilleniales).</title>
        <authorList>
            <person name="Chanderbali A."/>
        </authorList>
    </citation>
    <scope>NUCLEOTIDE SEQUENCE [LARGE SCALE GENOMIC DNA]</scope>
    <source>
        <strain evidence="2">LSX21</strain>
        <tissue evidence="2">Leaf</tissue>
    </source>
</reference>
<dbReference type="Proteomes" id="UP001370490">
    <property type="component" value="Unassembled WGS sequence"/>
</dbReference>